<protein>
    <submittedName>
        <fullName evidence="1">Uncharacterized protein</fullName>
    </submittedName>
</protein>
<proteinExistence type="predicted"/>
<dbReference type="EMBL" id="CP109546">
    <property type="protein sequence ID" value="WTZ13897.1"/>
    <property type="molecule type" value="Genomic_DNA"/>
</dbReference>
<dbReference type="AlphaFoldDB" id="A0AAU3I7P3"/>
<accession>A0AAU3I7P3</accession>
<gene>
    <name evidence="1" type="ORF">OG699_41585</name>
</gene>
<organism evidence="1">
    <name type="scientific">Streptomyces sp. NBC_01393</name>
    <dbReference type="NCBI Taxonomy" id="2903851"/>
    <lineage>
        <taxon>Bacteria</taxon>
        <taxon>Bacillati</taxon>
        <taxon>Actinomycetota</taxon>
        <taxon>Actinomycetes</taxon>
        <taxon>Kitasatosporales</taxon>
        <taxon>Streptomycetaceae</taxon>
        <taxon>Streptomyces</taxon>
    </lineage>
</organism>
<reference evidence="1" key="1">
    <citation type="submission" date="2022-10" db="EMBL/GenBank/DDBJ databases">
        <title>The complete genomes of actinobacterial strains from the NBC collection.</title>
        <authorList>
            <person name="Joergensen T.S."/>
            <person name="Alvarez Arevalo M."/>
            <person name="Sterndorff E.B."/>
            <person name="Faurdal D."/>
            <person name="Vuksanovic O."/>
            <person name="Mourched A.-S."/>
            <person name="Charusanti P."/>
            <person name="Shaw S."/>
            <person name="Blin K."/>
            <person name="Weber T."/>
        </authorList>
    </citation>
    <scope>NUCLEOTIDE SEQUENCE</scope>
    <source>
        <strain evidence="1">NBC_01393</strain>
    </source>
</reference>
<evidence type="ECO:0000313" key="1">
    <source>
        <dbReference type="EMBL" id="WTZ13897.1"/>
    </source>
</evidence>
<name>A0AAU3I7P3_9ACTN</name>
<sequence>MARLATFSRSRRGLLIAATAVLVVMAALTAWLVPQRPDDTGAWKGHALGAGLLEQADLEYDQLQIGKEYWLNLPQATNASGEPVTITKAQFVSLPKGLELIGYKVVSTKDTEGYGIGVLEVESPGDDVTGLPERTDTFTVKSHKPADWYHMVRFKVSGPVTDDTSLCRFWYQQGAVKYRQDLRCVNQLRLAKE</sequence>